<dbReference type="GO" id="GO:0005524">
    <property type="term" value="F:ATP binding"/>
    <property type="evidence" value="ECO:0007669"/>
    <property type="project" value="InterPro"/>
</dbReference>
<dbReference type="InterPro" id="IPR016061">
    <property type="entry name" value="Pro-tRNA_ligase_II_C"/>
</dbReference>
<dbReference type="GO" id="GO:0006433">
    <property type="term" value="P:prolyl-tRNA aminoacylation"/>
    <property type="evidence" value="ECO:0007669"/>
    <property type="project" value="InterPro"/>
</dbReference>
<keyword evidence="3" id="KW-0812">Transmembrane</keyword>
<dbReference type="PANTHER" id="PTHR43382">
    <property type="entry name" value="PROLYL-TRNA SYNTHETASE"/>
    <property type="match status" value="1"/>
</dbReference>
<dbReference type="OrthoDB" id="2438253at2759"/>
<evidence type="ECO:0000256" key="3">
    <source>
        <dbReference type="SAM" id="Phobius"/>
    </source>
</evidence>
<organism evidence="5 6">
    <name type="scientific">Funneliformis geosporum</name>
    <dbReference type="NCBI Taxonomy" id="1117311"/>
    <lineage>
        <taxon>Eukaryota</taxon>
        <taxon>Fungi</taxon>
        <taxon>Fungi incertae sedis</taxon>
        <taxon>Mucoromycota</taxon>
        <taxon>Glomeromycotina</taxon>
        <taxon>Glomeromycetes</taxon>
        <taxon>Glomerales</taxon>
        <taxon>Glomeraceae</taxon>
        <taxon>Funneliformis</taxon>
    </lineage>
</organism>
<dbReference type="GO" id="GO:0017101">
    <property type="term" value="C:aminoacyl-tRNA synthetase multienzyme complex"/>
    <property type="evidence" value="ECO:0007669"/>
    <property type="project" value="TreeGrafter"/>
</dbReference>
<evidence type="ECO:0000313" key="5">
    <source>
        <dbReference type="EMBL" id="CAI2187244.1"/>
    </source>
</evidence>
<dbReference type="InterPro" id="IPR017449">
    <property type="entry name" value="Pro-tRNA_synth_II"/>
</dbReference>
<dbReference type="PANTHER" id="PTHR43382:SF2">
    <property type="entry name" value="BIFUNCTIONAL GLUTAMATE_PROLINE--TRNA LIGASE"/>
    <property type="match status" value="1"/>
</dbReference>
<feature type="domain" description="Proline-tRNA ligase class II C-terminal" evidence="4">
    <location>
        <begin position="204"/>
        <end position="274"/>
    </location>
</feature>
<name>A0A9W4WXV1_9GLOM</name>
<dbReference type="EC" id="6.1.1.15" evidence="1"/>
<dbReference type="Pfam" id="PF03129">
    <property type="entry name" value="HGTP_anticodon"/>
    <property type="match status" value="1"/>
</dbReference>
<protein>
    <recommendedName>
        <fullName evidence="1">proline--tRNA ligase</fullName>
        <ecNumber evidence="1">6.1.1.15</ecNumber>
    </recommendedName>
</protein>
<keyword evidence="3" id="KW-0472">Membrane</keyword>
<keyword evidence="3" id="KW-1133">Transmembrane helix</keyword>
<dbReference type="SUPFAM" id="SSF52954">
    <property type="entry name" value="Class II aaRS ABD-related"/>
    <property type="match status" value="1"/>
</dbReference>
<evidence type="ECO:0000313" key="6">
    <source>
        <dbReference type="Proteomes" id="UP001153678"/>
    </source>
</evidence>
<dbReference type="AlphaFoldDB" id="A0A9W4WXV1"/>
<evidence type="ECO:0000256" key="2">
    <source>
        <dbReference type="ARBA" id="ARBA00022917"/>
    </source>
</evidence>
<keyword evidence="2" id="KW-0648">Protein biosynthesis</keyword>
<dbReference type="GO" id="GO:0005737">
    <property type="term" value="C:cytoplasm"/>
    <property type="evidence" value="ECO:0007669"/>
    <property type="project" value="InterPro"/>
</dbReference>
<keyword evidence="6" id="KW-1185">Reference proteome</keyword>
<evidence type="ECO:0000259" key="4">
    <source>
        <dbReference type="SMART" id="SM00946"/>
    </source>
</evidence>
<dbReference type="SUPFAM" id="SSF64586">
    <property type="entry name" value="C-terminal domain of ProRS"/>
    <property type="match status" value="1"/>
</dbReference>
<dbReference type="InterPro" id="IPR004154">
    <property type="entry name" value="Anticodon-bd"/>
</dbReference>
<reference evidence="5" key="1">
    <citation type="submission" date="2022-08" db="EMBL/GenBank/DDBJ databases">
        <authorList>
            <person name="Kallberg Y."/>
            <person name="Tangrot J."/>
            <person name="Rosling A."/>
        </authorList>
    </citation>
    <scope>NUCLEOTIDE SEQUENCE</scope>
    <source>
        <strain evidence="5">Wild A</strain>
    </source>
</reference>
<dbReference type="GO" id="GO:0004827">
    <property type="term" value="F:proline-tRNA ligase activity"/>
    <property type="evidence" value="ECO:0007669"/>
    <property type="project" value="UniProtKB-EC"/>
</dbReference>
<dbReference type="EMBL" id="CAMKVN010004523">
    <property type="protein sequence ID" value="CAI2187244.1"/>
    <property type="molecule type" value="Genomic_DNA"/>
</dbReference>
<gene>
    <name evidence="5" type="ORF">FWILDA_LOCUS12980</name>
</gene>
<evidence type="ECO:0000256" key="1">
    <source>
        <dbReference type="ARBA" id="ARBA00012831"/>
    </source>
</evidence>
<comment type="caution">
    <text evidence="5">The sequence shown here is derived from an EMBL/GenBank/DDBJ whole genome shotgun (WGS) entry which is preliminary data.</text>
</comment>
<dbReference type="SMART" id="SM00946">
    <property type="entry name" value="ProRS-C_1"/>
    <property type="match status" value="1"/>
</dbReference>
<dbReference type="InterPro" id="IPR004499">
    <property type="entry name" value="Pro-tRNA-ligase_IIa_arc-type"/>
</dbReference>
<proteinExistence type="predicted"/>
<sequence length="274" mass="32128">MPRSNSWQKDLRRKICWSLRNLYGIILPFDIAPVQIAFIIIGESEELFNYYQEIYNSLITYYRCQLYNKTSRVNLNVLQADREGCPFKIILGKEELKKNEITLVRRDNVERKITISLESSEIEKKLFTIYQKNIEEMSKVYDKNEKVQKALENNKEKQFNHFKKGEKVGKIAGVIGKEIAEFQKNLYQKSANFRDDHIFPLDSFSELEAKIKKGVVGLFLVPFCNNLDCEIKIKEKVPSYTIRCISLVKKPEAREKCIFCSTPAIDYVYLGRSY</sequence>
<dbReference type="Pfam" id="PF09180">
    <property type="entry name" value="ProRS-C_1"/>
    <property type="match status" value="1"/>
</dbReference>
<dbReference type="Gene3D" id="3.40.50.800">
    <property type="entry name" value="Anticodon-binding domain"/>
    <property type="match status" value="1"/>
</dbReference>
<dbReference type="InterPro" id="IPR036621">
    <property type="entry name" value="Anticodon-bd_dom_sf"/>
</dbReference>
<accession>A0A9W4WXV1</accession>
<dbReference type="Proteomes" id="UP001153678">
    <property type="component" value="Unassembled WGS sequence"/>
</dbReference>
<dbReference type="Gene3D" id="3.30.110.30">
    <property type="entry name" value="C-terminal domain of ProRS"/>
    <property type="match status" value="1"/>
</dbReference>
<feature type="transmembrane region" description="Helical" evidence="3">
    <location>
        <begin position="21"/>
        <end position="41"/>
    </location>
</feature>